<dbReference type="EMBL" id="WLCI01000016">
    <property type="protein sequence ID" value="MTB96536.1"/>
    <property type="molecule type" value="Genomic_DNA"/>
</dbReference>
<sequence length="181" mass="18912">MARQLHAAVIAESMFGNTRSVADGVAAGIELEGATVDLMSVAEAPPLDSVHADLIVVGAPTHAFSLSRRPTREDAVKQGAPAEAAGGPGLREWIDAASDDGGGRLVAVFDTRVAKIKHLPANAAHRAHRMLERRGYVSVVRPAGFLVADVKGPLLPDQLEQATAWGRTVAVAAQDRMATSP</sequence>
<evidence type="ECO:0000313" key="1">
    <source>
        <dbReference type="EMBL" id="MTB96536.1"/>
    </source>
</evidence>
<keyword evidence="2" id="KW-1185">Reference proteome</keyword>
<dbReference type="Gene3D" id="3.40.50.360">
    <property type="match status" value="1"/>
</dbReference>
<reference evidence="1 2" key="1">
    <citation type="submission" date="2019-10" db="EMBL/GenBank/DDBJ databases">
        <title>Nocardioides novel species isolated from the excrement of Marmot.</title>
        <authorList>
            <person name="Zhang G."/>
        </authorList>
    </citation>
    <scope>NUCLEOTIDE SEQUENCE [LARGE SCALE GENOMIC DNA]</scope>
    <source>
        <strain evidence="2">zg-579</strain>
    </source>
</reference>
<protein>
    <submittedName>
        <fullName evidence="1">Uncharacterized protein</fullName>
    </submittedName>
</protein>
<accession>A0A6I3JE95</accession>
<dbReference type="GO" id="GO:0010181">
    <property type="term" value="F:FMN binding"/>
    <property type="evidence" value="ECO:0007669"/>
    <property type="project" value="InterPro"/>
</dbReference>
<dbReference type="InterPro" id="IPR008254">
    <property type="entry name" value="Flavodoxin/NO_synth"/>
</dbReference>
<dbReference type="Proteomes" id="UP000433406">
    <property type="component" value="Unassembled WGS sequence"/>
</dbReference>
<proteinExistence type="predicted"/>
<dbReference type="PROSITE" id="PS50902">
    <property type="entry name" value="FLAVODOXIN_LIKE"/>
    <property type="match status" value="1"/>
</dbReference>
<gene>
    <name evidence="1" type="ORF">GGQ22_15785</name>
</gene>
<comment type="caution">
    <text evidence="1">The sequence shown here is derived from an EMBL/GenBank/DDBJ whole genome shotgun (WGS) entry which is preliminary data.</text>
</comment>
<name>A0A6I3JE95_9ACTN</name>
<dbReference type="InterPro" id="IPR029039">
    <property type="entry name" value="Flavoprotein-like_sf"/>
</dbReference>
<dbReference type="AlphaFoldDB" id="A0A6I3JE95"/>
<dbReference type="RefSeq" id="WP_154616401.1">
    <property type="nucleotide sequence ID" value="NZ_CP053660.1"/>
</dbReference>
<organism evidence="1 2">
    <name type="scientific">Nocardioides marmotae</name>
    <dbReference type="NCBI Taxonomy" id="2663857"/>
    <lineage>
        <taxon>Bacteria</taxon>
        <taxon>Bacillati</taxon>
        <taxon>Actinomycetota</taxon>
        <taxon>Actinomycetes</taxon>
        <taxon>Propionibacteriales</taxon>
        <taxon>Nocardioidaceae</taxon>
        <taxon>Nocardioides</taxon>
    </lineage>
</organism>
<dbReference type="SUPFAM" id="SSF52218">
    <property type="entry name" value="Flavoproteins"/>
    <property type="match status" value="1"/>
</dbReference>
<evidence type="ECO:0000313" key="2">
    <source>
        <dbReference type="Proteomes" id="UP000433406"/>
    </source>
</evidence>